<dbReference type="InterPro" id="IPR007813">
    <property type="entry name" value="PilN"/>
</dbReference>
<accession>A0ABW9G7S0</accession>
<gene>
    <name evidence="1" type="ORF">ABUE30_10835</name>
</gene>
<dbReference type="Pfam" id="PF05137">
    <property type="entry name" value="PilN"/>
    <property type="match status" value="1"/>
</dbReference>
<comment type="caution">
    <text evidence="1">The sequence shown here is derived from an EMBL/GenBank/DDBJ whole genome shotgun (WGS) entry which is preliminary data.</text>
</comment>
<dbReference type="Proteomes" id="UP001629953">
    <property type="component" value="Unassembled WGS sequence"/>
</dbReference>
<evidence type="ECO:0000313" key="2">
    <source>
        <dbReference type="Proteomes" id="UP001629953"/>
    </source>
</evidence>
<proteinExistence type="predicted"/>
<reference evidence="1 2" key="1">
    <citation type="journal article" date="2013" name="Int. J. Syst. Evol. Microbiol.">
        <title>Celerinatantimonas yamalensis sp. nov., a cold-adapted diazotrophic bacterium from a cold permafrost brine.</title>
        <authorList>
            <person name="Shcherbakova V."/>
            <person name="Chuvilskaya N."/>
            <person name="Rivkina E."/>
            <person name="Demidov N."/>
            <person name="Uchaeva V."/>
            <person name="Suetin S."/>
            <person name="Suzina N."/>
            <person name="Gilichinsky D."/>
        </authorList>
    </citation>
    <scope>NUCLEOTIDE SEQUENCE [LARGE SCALE GENOMIC DNA]</scope>
    <source>
        <strain evidence="1 2">C7</strain>
    </source>
</reference>
<dbReference type="RefSeq" id="WP_408623784.1">
    <property type="nucleotide sequence ID" value="NZ_JBEQCT010000004.1"/>
</dbReference>
<keyword evidence="2" id="KW-1185">Reference proteome</keyword>
<dbReference type="EMBL" id="JBEQCT010000004">
    <property type="protein sequence ID" value="MFM2485547.1"/>
    <property type="molecule type" value="Genomic_DNA"/>
</dbReference>
<name>A0ABW9G7S0_9GAMM</name>
<organism evidence="1 2">
    <name type="scientific">Celerinatantimonas yamalensis</name>
    <dbReference type="NCBI Taxonomy" id="559956"/>
    <lineage>
        <taxon>Bacteria</taxon>
        <taxon>Pseudomonadati</taxon>
        <taxon>Pseudomonadota</taxon>
        <taxon>Gammaproteobacteria</taxon>
        <taxon>Celerinatantimonadaceae</taxon>
        <taxon>Celerinatantimonas</taxon>
    </lineage>
</organism>
<protein>
    <submittedName>
        <fullName evidence="1">PilN domain-containing protein</fullName>
    </submittedName>
</protein>
<evidence type="ECO:0000313" key="1">
    <source>
        <dbReference type="EMBL" id="MFM2485547.1"/>
    </source>
</evidence>
<sequence>MSGYNFVPTRPHTDKFSWSVVMLSLLLLGTLALHNRQLHHQLTTARDHELQLRQQWRGQPMSAIDKHPVKFWSTRLMNITQQLPPKAYLRQLRISRKRLMLVGRVHKALQARLFLQRLRALSWVRVGQLKKLQRKPTQQEYQFVLELRLNHD</sequence>